<evidence type="ECO:0000256" key="7">
    <source>
        <dbReference type="ARBA" id="ARBA00022989"/>
    </source>
</evidence>
<dbReference type="Gene3D" id="3.40.50.300">
    <property type="entry name" value="P-loop containing nucleotide triphosphate hydrolases"/>
    <property type="match status" value="1"/>
</dbReference>
<dbReference type="InterPro" id="IPR014223">
    <property type="entry name" value="ABC_CydC/D"/>
</dbReference>
<dbReference type="CDD" id="cd18585">
    <property type="entry name" value="ABC_6TM_CydC"/>
    <property type="match status" value="1"/>
</dbReference>
<dbReference type="GO" id="GO:0045454">
    <property type="term" value="P:cell redox homeostasis"/>
    <property type="evidence" value="ECO:0007669"/>
    <property type="project" value="InterPro"/>
</dbReference>
<dbReference type="STRING" id="634113.AUT07_00660"/>
<feature type="transmembrane region" description="Helical" evidence="9">
    <location>
        <begin position="20"/>
        <end position="44"/>
    </location>
</feature>
<dbReference type="PROSITE" id="PS00211">
    <property type="entry name" value="ABC_TRANSPORTER_1"/>
    <property type="match status" value="1"/>
</dbReference>
<evidence type="ECO:0000256" key="9">
    <source>
        <dbReference type="SAM" id="Phobius"/>
    </source>
</evidence>
<keyword evidence="13" id="KW-1185">Reference proteome</keyword>
<feature type="domain" description="ABC transporter" evidence="10">
    <location>
        <begin position="339"/>
        <end position="572"/>
    </location>
</feature>
<feature type="transmembrane region" description="Helical" evidence="9">
    <location>
        <begin position="56"/>
        <end position="72"/>
    </location>
</feature>
<accession>A0A0X9VW31</accession>
<organism evidence="12 13">
    <name type="scientific">Candidatus Arsenophonus lipoptenae</name>
    <dbReference type="NCBI Taxonomy" id="634113"/>
    <lineage>
        <taxon>Bacteria</taxon>
        <taxon>Pseudomonadati</taxon>
        <taxon>Pseudomonadota</taxon>
        <taxon>Gammaproteobacteria</taxon>
        <taxon>Enterobacterales</taxon>
        <taxon>Morganellaceae</taxon>
        <taxon>Arsenophonus</taxon>
    </lineage>
</organism>
<evidence type="ECO:0000256" key="6">
    <source>
        <dbReference type="ARBA" id="ARBA00022840"/>
    </source>
</evidence>
<sequence length="577" mass="66322">MVILVPFVMMYSRHWIRLNIGIILNIITTLANIILLIISGWLLIGTALIGPSGLYTFNYMLPAAGIRGLSIIRTTSRYAERIINHDTTFRILTYLRIFIFQNLLQLSSSGISYYDKGDIFNRLVTDVKVIDHLYLRVFSPILSNFIIIILFTFFLSRLNMLLTFILSIIMLCLIIHLPIFFYNLGKSIGYDLTILRSKYRTCLINIIQSQAELTIFGAFNRFRKILTNLEYNLLKRQEQQFNLTTLAQSIMIFFSGFSIILVIWIGADAFDNQNQFKSLIALFIFSVLAIFEVLGSFAIAFQYLGEVITSINRLMELINQKPIIRFPIAEQIISNKVEIKIQKIYFSYPKQIKPALQNISFTIKIGEHIALLGKTGCGKSTLLQLLTRAWDVNSGKILINDIPIQLYDEKTLRNLIAVVPQRIHIFSDTLRNNLLIAKDNLKDTFLIKVLNKVGLYSLSNNKGLNSWIGEGGRQLSGGEKQRLGIARAMLCDAPLILLDEPTEGLDIKTEKHIIMQLQDYCNDKTLLFITHRLHGLENMNNIYIMDEGKIIKQTTYEELLKLKNRYLKYYQNKTILN</sequence>
<name>A0A0X9VW31_9GAMM</name>
<dbReference type="NCBIfam" id="TIGR02868">
    <property type="entry name" value="CydC"/>
    <property type="match status" value="1"/>
</dbReference>
<evidence type="ECO:0000256" key="5">
    <source>
        <dbReference type="ARBA" id="ARBA00022741"/>
    </source>
</evidence>
<feature type="domain" description="ABC transmembrane type-1" evidence="11">
    <location>
        <begin position="20"/>
        <end position="313"/>
    </location>
</feature>
<dbReference type="SUPFAM" id="SSF90123">
    <property type="entry name" value="ABC transporter transmembrane region"/>
    <property type="match status" value="1"/>
</dbReference>
<dbReference type="NCBIfam" id="NF008364">
    <property type="entry name" value="PRK11160.1"/>
    <property type="match status" value="1"/>
</dbReference>
<dbReference type="RefSeq" id="WP_066284089.1">
    <property type="nucleotide sequence ID" value="NZ_CP013920.1"/>
</dbReference>
<keyword evidence="8 9" id="KW-0472">Membrane</keyword>
<evidence type="ECO:0000256" key="8">
    <source>
        <dbReference type="ARBA" id="ARBA00023136"/>
    </source>
</evidence>
<dbReference type="AlphaFoldDB" id="A0A0X9VW31"/>
<dbReference type="InterPro" id="IPR017871">
    <property type="entry name" value="ABC_transporter-like_CS"/>
</dbReference>
<keyword evidence="2" id="KW-0813">Transport</keyword>
<feature type="transmembrane region" description="Helical" evidence="9">
    <location>
        <begin position="246"/>
        <end position="267"/>
    </location>
</feature>
<evidence type="ECO:0000313" key="13">
    <source>
        <dbReference type="Proteomes" id="UP000069926"/>
    </source>
</evidence>
<keyword evidence="5" id="KW-0547">Nucleotide-binding</keyword>
<dbReference type="PROSITE" id="PS50929">
    <property type="entry name" value="ABC_TM1F"/>
    <property type="match status" value="1"/>
</dbReference>
<proteinExistence type="predicted"/>
<dbReference type="Pfam" id="PF00005">
    <property type="entry name" value="ABC_tran"/>
    <property type="match status" value="1"/>
</dbReference>
<keyword evidence="7 9" id="KW-1133">Transmembrane helix</keyword>
<keyword evidence="12" id="KW-0378">Hydrolase</keyword>
<evidence type="ECO:0000259" key="11">
    <source>
        <dbReference type="PROSITE" id="PS50929"/>
    </source>
</evidence>
<dbReference type="InterPro" id="IPR027417">
    <property type="entry name" value="P-loop_NTPase"/>
</dbReference>
<dbReference type="SUPFAM" id="SSF52540">
    <property type="entry name" value="P-loop containing nucleoside triphosphate hydrolases"/>
    <property type="match status" value="1"/>
</dbReference>
<dbReference type="GO" id="GO:0005886">
    <property type="term" value="C:plasma membrane"/>
    <property type="evidence" value="ECO:0007669"/>
    <property type="project" value="UniProtKB-SubCell"/>
</dbReference>
<dbReference type="InterPro" id="IPR039421">
    <property type="entry name" value="Type_1_exporter"/>
</dbReference>
<evidence type="ECO:0000256" key="2">
    <source>
        <dbReference type="ARBA" id="ARBA00022448"/>
    </source>
</evidence>
<dbReference type="InterPro" id="IPR003593">
    <property type="entry name" value="AAA+_ATPase"/>
</dbReference>
<dbReference type="PANTHER" id="PTHR43394">
    <property type="entry name" value="ATP-DEPENDENT PERMEASE MDL1, MITOCHONDRIAL"/>
    <property type="match status" value="1"/>
</dbReference>
<evidence type="ECO:0000256" key="1">
    <source>
        <dbReference type="ARBA" id="ARBA00004651"/>
    </source>
</evidence>
<dbReference type="GO" id="GO:0016887">
    <property type="term" value="F:ATP hydrolysis activity"/>
    <property type="evidence" value="ECO:0007669"/>
    <property type="project" value="InterPro"/>
</dbReference>
<feature type="transmembrane region" description="Helical" evidence="9">
    <location>
        <begin position="279"/>
        <end position="304"/>
    </location>
</feature>
<dbReference type="SMART" id="SM00382">
    <property type="entry name" value="AAA"/>
    <property type="match status" value="1"/>
</dbReference>
<evidence type="ECO:0000313" key="12">
    <source>
        <dbReference type="EMBL" id="AMA65208.1"/>
    </source>
</evidence>
<dbReference type="InterPro" id="IPR003439">
    <property type="entry name" value="ABC_transporter-like_ATP-bd"/>
</dbReference>
<dbReference type="GO" id="GO:0034775">
    <property type="term" value="P:glutathione transmembrane transport"/>
    <property type="evidence" value="ECO:0007669"/>
    <property type="project" value="InterPro"/>
</dbReference>
<dbReference type="PATRIC" id="fig|634113.3.peg.621"/>
<dbReference type="OrthoDB" id="9802264at2"/>
<feature type="transmembrane region" description="Helical" evidence="9">
    <location>
        <begin position="93"/>
        <end position="113"/>
    </location>
</feature>
<evidence type="ECO:0000259" key="10">
    <source>
        <dbReference type="PROSITE" id="PS50893"/>
    </source>
</evidence>
<dbReference type="Proteomes" id="UP000069926">
    <property type="component" value="Chromosome"/>
</dbReference>
<dbReference type="Gene3D" id="1.20.1560.10">
    <property type="entry name" value="ABC transporter type 1, transmembrane domain"/>
    <property type="match status" value="1"/>
</dbReference>
<keyword evidence="3" id="KW-1003">Cell membrane</keyword>
<reference evidence="12 13" key="1">
    <citation type="submission" date="2016-01" db="EMBL/GenBank/DDBJ databases">
        <title>Genome sequence of Ca. Arsenophonus lipopteni, the exclusive symbiont of a blood sucking fly Lipoptena cervi (Diptera: Hippoboscidae).</title>
        <authorList>
            <person name="Novakova E."/>
            <person name="Hypsa V."/>
            <person name="Nguyen P."/>
            <person name="Husnik F."/>
            <person name="Darby A.C."/>
        </authorList>
    </citation>
    <scope>NUCLEOTIDE SEQUENCE [LARGE SCALE GENOMIC DNA]</scope>
    <source>
        <strain evidence="12 13">CB</strain>
    </source>
</reference>
<evidence type="ECO:0000256" key="3">
    <source>
        <dbReference type="ARBA" id="ARBA00022475"/>
    </source>
</evidence>
<dbReference type="PANTHER" id="PTHR43394:SF1">
    <property type="entry name" value="ATP-BINDING CASSETTE SUB-FAMILY B MEMBER 10, MITOCHONDRIAL"/>
    <property type="match status" value="1"/>
</dbReference>
<protein>
    <submittedName>
        <fullName evidence="12">Lipid A export ATP-binding/permease protein MsbA</fullName>
        <ecNumber evidence="12">3.6.3.-</ecNumber>
    </submittedName>
</protein>
<keyword evidence="6 12" id="KW-0067">ATP-binding</keyword>
<dbReference type="KEGG" id="asy:AUT07_00660"/>
<dbReference type="InterPro" id="IPR036640">
    <property type="entry name" value="ABC1_TM_sf"/>
</dbReference>
<dbReference type="EMBL" id="CP013920">
    <property type="protein sequence ID" value="AMA65208.1"/>
    <property type="molecule type" value="Genomic_DNA"/>
</dbReference>
<dbReference type="GO" id="GO:0015421">
    <property type="term" value="F:ABC-type oligopeptide transporter activity"/>
    <property type="evidence" value="ECO:0007669"/>
    <property type="project" value="TreeGrafter"/>
</dbReference>
<dbReference type="InterPro" id="IPR011527">
    <property type="entry name" value="ABC1_TM_dom"/>
</dbReference>
<feature type="transmembrane region" description="Helical" evidence="9">
    <location>
        <begin position="161"/>
        <end position="182"/>
    </location>
</feature>
<evidence type="ECO:0000256" key="4">
    <source>
        <dbReference type="ARBA" id="ARBA00022692"/>
    </source>
</evidence>
<dbReference type="EC" id="3.6.3.-" evidence="12"/>
<dbReference type="PROSITE" id="PS50893">
    <property type="entry name" value="ABC_TRANSPORTER_2"/>
    <property type="match status" value="1"/>
</dbReference>
<dbReference type="GO" id="GO:0005524">
    <property type="term" value="F:ATP binding"/>
    <property type="evidence" value="ECO:0007669"/>
    <property type="project" value="UniProtKB-KW"/>
</dbReference>
<comment type="subcellular location">
    <subcellularLocation>
        <location evidence="1">Cell membrane</location>
        <topology evidence="1">Multi-pass membrane protein</topology>
    </subcellularLocation>
</comment>
<keyword evidence="4 9" id="KW-0812">Transmembrane</keyword>
<feature type="transmembrane region" description="Helical" evidence="9">
    <location>
        <begin position="133"/>
        <end position="154"/>
    </location>
</feature>
<gene>
    <name evidence="12" type="primary">msbA_2</name>
    <name evidence="12" type="ORF">AUT07_00660</name>
</gene>
<dbReference type="FunFam" id="3.40.50.300:FF:000854">
    <property type="entry name" value="Multidrug ABC transporter ATP-binding protein"/>
    <property type="match status" value="1"/>
</dbReference>